<keyword evidence="5" id="KW-0560">Oxidoreductase</keyword>
<evidence type="ECO:0000259" key="7">
    <source>
        <dbReference type="Pfam" id="PF02770"/>
    </source>
</evidence>
<dbReference type="PANTHER" id="PTHR43884:SF12">
    <property type="entry name" value="ISOVALERYL-COA DEHYDROGENASE, MITOCHONDRIAL-RELATED"/>
    <property type="match status" value="1"/>
</dbReference>
<dbReference type="Gene3D" id="2.40.110.10">
    <property type="entry name" value="Butyryl-CoA Dehydrogenase, subunit A, domain 2"/>
    <property type="match status" value="1"/>
</dbReference>
<comment type="similarity">
    <text evidence="2 5">Belongs to the acyl-CoA dehydrogenase family.</text>
</comment>
<dbReference type="STRING" id="1206085.SAMN05443575_3795"/>
<reference evidence="9 10" key="1">
    <citation type="submission" date="2016-11" db="EMBL/GenBank/DDBJ databases">
        <authorList>
            <person name="Jaros S."/>
            <person name="Januszkiewicz K."/>
            <person name="Wedrychowicz H."/>
        </authorList>
    </citation>
    <scope>NUCLEOTIDE SEQUENCE [LARGE SCALE GENOMIC DNA]</scope>
    <source>
        <strain evidence="9 10">DSM 45627</strain>
    </source>
</reference>
<keyword evidence="10" id="KW-1185">Reference proteome</keyword>
<dbReference type="Gene3D" id="1.20.140.10">
    <property type="entry name" value="Butyryl-CoA Dehydrogenase, subunit A, domain 3"/>
    <property type="match status" value="1"/>
</dbReference>
<dbReference type="Gene3D" id="1.10.540.10">
    <property type="entry name" value="Acyl-CoA dehydrogenase/oxidase, N-terminal domain"/>
    <property type="match status" value="1"/>
</dbReference>
<protein>
    <recommendedName>
        <fullName evidence="11">Acyl-CoA dehydrogenase</fullName>
    </recommendedName>
</protein>
<organism evidence="9 10">
    <name type="scientific">Jatrophihabitans endophyticus</name>
    <dbReference type="NCBI Taxonomy" id="1206085"/>
    <lineage>
        <taxon>Bacteria</taxon>
        <taxon>Bacillati</taxon>
        <taxon>Actinomycetota</taxon>
        <taxon>Actinomycetes</taxon>
        <taxon>Jatrophihabitantales</taxon>
        <taxon>Jatrophihabitantaceae</taxon>
        <taxon>Jatrophihabitans</taxon>
    </lineage>
</organism>
<dbReference type="InterPro" id="IPR006089">
    <property type="entry name" value="Acyl-CoA_DH_CS"/>
</dbReference>
<dbReference type="InterPro" id="IPR046373">
    <property type="entry name" value="Acyl-CoA_Oxase/DH_mid-dom_sf"/>
</dbReference>
<dbReference type="PANTHER" id="PTHR43884">
    <property type="entry name" value="ACYL-COA DEHYDROGENASE"/>
    <property type="match status" value="1"/>
</dbReference>
<dbReference type="GO" id="GO:0003995">
    <property type="term" value="F:acyl-CoA dehydrogenase activity"/>
    <property type="evidence" value="ECO:0007669"/>
    <property type="project" value="InterPro"/>
</dbReference>
<dbReference type="SUPFAM" id="SSF47203">
    <property type="entry name" value="Acyl-CoA dehydrogenase C-terminal domain-like"/>
    <property type="match status" value="1"/>
</dbReference>
<evidence type="ECO:0000256" key="4">
    <source>
        <dbReference type="ARBA" id="ARBA00022827"/>
    </source>
</evidence>
<dbReference type="InterPro" id="IPR006091">
    <property type="entry name" value="Acyl-CoA_Oxase/DH_mid-dom"/>
</dbReference>
<dbReference type="Pfam" id="PF02770">
    <property type="entry name" value="Acyl-CoA_dh_M"/>
    <property type="match status" value="1"/>
</dbReference>
<gene>
    <name evidence="9" type="ORF">SAMN05443575_3795</name>
</gene>
<dbReference type="InterPro" id="IPR009100">
    <property type="entry name" value="AcylCoA_DH/oxidase_NM_dom_sf"/>
</dbReference>
<evidence type="ECO:0000259" key="6">
    <source>
        <dbReference type="Pfam" id="PF00441"/>
    </source>
</evidence>
<feature type="domain" description="Acyl-CoA dehydrogenase/oxidase C-terminal" evidence="6">
    <location>
        <begin position="338"/>
        <end position="465"/>
    </location>
</feature>
<sequence length="468" mass="49080">MRRPPRPVDLPGTTCTSDFPTWGLSGMSGRNRRGRDVMGVGLAALNRLAGVSVIDRLGLRRQTEKAVYEASRAGFRTVAAANRTFAKAPGRGAGKRPSTATGSGLFDLTPTDEQKMFVEATSEFAAEQLRPVAADADAECAAPDTVLKRSVTELGLAQLTVPESLGGMASERSVTTGALVAEALAHGDMGLAVACLAPAAVANALVLWGDESQQQTYLPAFVGDDVPAAALCVLEPRPLFDPFDLRTTARETPDGYVLDGVKSLVPRAASAELFVVAAALEGTPALFVLESGTTGITVESEPAMGLRAAATSRVLLDGVTVPKAALLGAAAADVYADCIRLSRIGWASLACGTGKAVLDYVIPYVNERKAFGEPISNRQAVAFMVANIGIELEGARLTTLRAAARAEQGRSFAREAALARRLTAEYGMQIGSNGVQLLGGHGYVKEHPVERWYRDLRAAAVMEGAVLV</sequence>
<keyword evidence="4 5" id="KW-0274">FAD</keyword>
<evidence type="ECO:0000256" key="2">
    <source>
        <dbReference type="ARBA" id="ARBA00009347"/>
    </source>
</evidence>
<dbReference type="InterPro" id="IPR037069">
    <property type="entry name" value="AcylCoA_DH/ox_N_sf"/>
</dbReference>
<dbReference type="Pfam" id="PF02771">
    <property type="entry name" value="Acyl-CoA_dh_N"/>
    <property type="match status" value="1"/>
</dbReference>
<accession>A0A1M5ST10</accession>
<evidence type="ECO:0000256" key="1">
    <source>
        <dbReference type="ARBA" id="ARBA00001974"/>
    </source>
</evidence>
<dbReference type="InterPro" id="IPR036250">
    <property type="entry name" value="AcylCo_DH-like_C"/>
</dbReference>
<dbReference type="EMBL" id="FQVU01000006">
    <property type="protein sequence ID" value="SHH41113.1"/>
    <property type="molecule type" value="Genomic_DNA"/>
</dbReference>
<feature type="domain" description="Acyl-CoA oxidase/dehydrogenase middle" evidence="7">
    <location>
        <begin position="235"/>
        <end position="319"/>
    </location>
</feature>
<dbReference type="Pfam" id="PF00441">
    <property type="entry name" value="Acyl-CoA_dh_1"/>
    <property type="match status" value="1"/>
</dbReference>
<evidence type="ECO:0008006" key="11">
    <source>
        <dbReference type="Google" id="ProtNLM"/>
    </source>
</evidence>
<evidence type="ECO:0000313" key="10">
    <source>
        <dbReference type="Proteomes" id="UP000186132"/>
    </source>
</evidence>
<evidence type="ECO:0000256" key="5">
    <source>
        <dbReference type="RuleBase" id="RU362125"/>
    </source>
</evidence>
<dbReference type="AlphaFoldDB" id="A0A1M5ST10"/>
<evidence type="ECO:0000256" key="3">
    <source>
        <dbReference type="ARBA" id="ARBA00022630"/>
    </source>
</evidence>
<name>A0A1M5ST10_9ACTN</name>
<dbReference type="PROSITE" id="PS00073">
    <property type="entry name" value="ACYL_COA_DH_2"/>
    <property type="match status" value="1"/>
</dbReference>
<comment type="cofactor">
    <cofactor evidence="1 5">
        <name>FAD</name>
        <dbReference type="ChEBI" id="CHEBI:57692"/>
    </cofactor>
</comment>
<feature type="domain" description="Acyl-CoA dehydrogenase/oxidase N-terminal" evidence="8">
    <location>
        <begin position="111"/>
        <end position="222"/>
    </location>
</feature>
<dbReference type="InterPro" id="IPR013786">
    <property type="entry name" value="AcylCoA_DH/ox_N"/>
</dbReference>
<keyword evidence="3 5" id="KW-0285">Flavoprotein</keyword>
<dbReference type="Proteomes" id="UP000186132">
    <property type="component" value="Unassembled WGS sequence"/>
</dbReference>
<dbReference type="SUPFAM" id="SSF56645">
    <property type="entry name" value="Acyl-CoA dehydrogenase NM domain-like"/>
    <property type="match status" value="1"/>
</dbReference>
<dbReference type="GO" id="GO:0050660">
    <property type="term" value="F:flavin adenine dinucleotide binding"/>
    <property type="evidence" value="ECO:0007669"/>
    <property type="project" value="InterPro"/>
</dbReference>
<dbReference type="InterPro" id="IPR009075">
    <property type="entry name" value="AcylCo_DH/oxidase_C"/>
</dbReference>
<proteinExistence type="inferred from homology"/>
<evidence type="ECO:0000259" key="8">
    <source>
        <dbReference type="Pfam" id="PF02771"/>
    </source>
</evidence>
<evidence type="ECO:0000313" key="9">
    <source>
        <dbReference type="EMBL" id="SHH41113.1"/>
    </source>
</evidence>